<dbReference type="InterPro" id="IPR002885">
    <property type="entry name" value="PPR_rpt"/>
</dbReference>
<keyword evidence="5" id="KW-1185">Reference proteome</keyword>
<dbReference type="Pfam" id="PF13041">
    <property type="entry name" value="PPR_2"/>
    <property type="match status" value="2"/>
</dbReference>
<dbReference type="Pfam" id="PF01535">
    <property type="entry name" value="PPR"/>
    <property type="match status" value="2"/>
</dbReference>
<sequence length="508" mass="58544">MARRHLLLLRNYLTSPPILSFPKPLVHHRHLCHLRRHLCSAGGVPDHLRDRILLLTEKPSDFSASIPDAELREVRDRISLIAVELLSVDDVGDLAGVLEAVSVVELIRRYGSGLAFVELLSRMKSKPQFALEVFNWRRKLVDEGMPMLAEEYSKAISLAGRAKNVDLAASLFYDARVTHGMRSTCLYNALMAAYMYNGYTRKCVSVFEDLKKDPDCNPTIVTYNILLSLFGRSMLVNHMESVLQIIDQSDDLSRNLKTYNTVIAAYVTAWMWDQMESTFRQMETSPIQPDSHTHLLMLRGYAHSGNLERMEETYELVRELVSNHEVHLVRVMICAYCKSSHPDRIKKVEALAKFIPEEEYRPWLNVLMIRVYAQEGLIESMDHFISQAFTRDTMVTTSGIMRSIISGYFQCGAVDRLAMFVRKAEQAGWRICRSLYHCKMVMYGRHNRLEEMHGVLDEMEVYKLNPTKKTYLIMFKAYLKFGRRFEAESVLGMMWKHGFGSPEDAFIV</sequence>
<comment type="similarity">
    <text evidence="1">Belongs to the PPR family. P subfamily.</text>
</comment>
<evidence type="ECO:0000313" key="4">
    <source>
        <dbReference type="EMBL" id="KAJ6821420.1"/>
    </source>
</evidence>
<dbReference type="Proteomes" id="UP001140949">
    <property type="component" value="Unassembled WGS sequence"/>
</dbReference>
<reference evidence="4" key="1">
    <citation type="journal article" date="2023" name="GigaByte">
        <title>Genome assembly of the bearded iris, Iris pallida Lam.</title>
        <authorList>
            <person name="Bruccoleri R.E."/>
            <person name="Oakeley E.J."/>
            <person name="Faust A.M.E."/>
            <person name="Altorfer M."/>
            <person name="Dessus-Babus S."/>
            <person name="Burckhardt D."/>
            <person name="Oertli M."/>
            <person name="Naumann U."/>
            <person name="Petersen F."/>
            <person name="Wong J."/>
        </authorList>
    </citation>
    <scope>NUCLEOTIDE SEQUENCE</scope>
    <source>
        <strain evidence="4">GSM-AAB239-AS_SAM_17_03QT</strain>
    </source>
</reference>
<reference evidence="4" key="2">
    <citation type="submission" date="2023-04" db="EMBL/GenBank/DDBJ databases">
        <authorList>
            <person name="Bruccoleri R.E."/>
            <person name="Oakeley E.J."/>
            <person name="Faust A.-M."/>
            <person name="Dessus-Babus S."/>
            <person name="Altorfer M."/>
            <person name="Burckhardt D."/>
            <person name="Oertli M."/>
            <person name="Naumann U."/>
            <person name="Petersen F."/>
            <person name="Wong J."/>
        </authorList>
    </citation>
    <scope>NUCLEOTIDE SEQUENCE</scope>
    <source>
        <strain evidence="4">GSM-AAB239-AS_SAM_17_03QT</strain>
        <tissue evidence="4">Leaf</tissue>
    </source>
</reference>
<dbReference type="AlphaFoldDB" id="A0AAX6FYK5"/>
<dbReference type="Gene3D" id="1.25.40.10">
    <property type="entry name" value="Tetratricopeptide repeat domain"/>
    <property type="match status" value="3"/>
</dbReference>
<dbReference type="PROSITE" id="PS51375">
    <property type="entry name" value="PPR"/>
    <property type="match status" value="1"/>
</dbReference>
<gene>
    <name evidence="4" type="ORF">M6B38_392170</name>
</gene>
<keyword evidence="2" id="KW-0677">Repeat</keyword>
<comment type="caution">
    <text evidence="4">The sequence shown here is derived from an EMBL/GenBank/DDBJ whole genome shotgun (WGS) entry which is preliminary data.</text>
</comment>
<proteinExistence type="inferred from homology"/>
<name>A0AAX6FYK5_IRIPA</name>
<keyword evidence="4" id="KW-0808">Transferase</keyword>
<evidence type="ECO:0000256" key="1">
    <source>
        <dbReference type="ARBA" id="ARBA00007626"/>
    </source>
</evidence>
<dbReference type="InterPro" id="IPR044179">
    <property type="entry name" value="PPR5-like"/>
</dbReference>
<protein>
    <submittedName>
        <fullName evidence="4">LRR receptor-like serine/threonine-protein kinase</fullName>
    </submittedName>
</protein>
<evidence type="ECO:0000256" key="3">
    <source>
        <dbReference type="PROSITE-ProRule" id="PRU00708"/>
    </source>
</evidence>
<dbReference type="GO" id="GO:0016301">
    <property type="term" value="F:kinase activity"/>
    <property type="evidence" value="ECO:0007669"/>
    <property type="project" value="UniProtKB-KW"/>
</dbReference>
<dbReference type="PANTHER" id="PTHR47874:SF1">
    <property type="entry name" value="OS05G0407900 PROTEIN"/>
    <property type="match status" value="1"/>
</dbReference>
<dbReference type="NCBIfam" id="TIGR00756">
    <property type="entry name" value="PPR"/>
    <property type="match status" value="2"/>
</dbReference>
<keyword evidence="4" id="KW-0675">Receptor</keyword>
<evidence type="ECO:0000256" key="2">
    <source>
        <dbReference type="ARBA" id="ARBA00022737"/>
    </source>
</evidence>
<dbReference type="InterPro" id="IPR011990">
    <property type="entry name" value="TPR-like_helical_dom_sf"/>
</dbReference>
<dbReference type="PANTHER" id="PTHR47874">
    <property type="entry name" value="EXPRESSED PROTEIN"/>
    <property type="match status" value="1"/>
</dbReference>
<keyword evidence="4" id="KW-0418">Kinase</keyword>
<accession>A0AAX6FYK5</accession>
<feature type="repeat" description="PPR" evidence="3">
    <location>
        <begin position="255"/>
        <end position="289"/>
    </location>
</feature>
<dbReference type="EMBL" id="JANAVB010024998">
    <property type="protein sequence ID" value="KAJ6821420.1"/>
    <property type="molecule type" value="Genomic_DNA"/>
</dbReference>
<dbReference type="GO" id="GO:0003729">
    <property type="term" value="F:mRNA binding"/>
    <property type="evidence" value="ECO:0007669"/>
    <property type="project" value="InterPro"/>
</dbReference>
<organism evidence="4 5">
    <name type="scientific">Iris pallida</name>
    <name type="common">Sweet iris</name>
    <dbReference type="NCBI Taxonomy" id="29817"/>
    <lineage>
        <taxon>Eukaryota</taxon>
        <taxon>Viridiplantae</taxon>
        <taxon>Streptophyta</taxon>
        <taxon>Embryophyta</taxon>
        <taxon>Tracheophyta</taxon>
        <taxon>Spermatophyta</taxon>
        <taxon>Magnoliopsida</taxon>
        <taxon>Liliopsida</taxon>
        <taxon>Asparagales</taxon>
        <taxon>Iridaceae</taxon>
        <taxon>Iridoideae</taxon>
        <taxon>Irideae</taxon>
        <taxon>Iris</taxon>
    </lineage>
</organism>
<evidence type="ECO:0000313" key="5">
    <source>
        <dbReference type="Proteomes" id="UP001140949"/>
    </source>
</evidence>